<dbReference type="RefSeq" id="XP_005764384.1">
    <property type="nucleotide sequence ID" value="XM_005764327.1"/>
</dbReference>
<dbReference type="InterPro" id="IPR011990">
    <property type="entry name" value="TPR-like_helical_dom_sf"/>
</dbReference>
<evidence type="ECO:0008006" key="3">
    <source>
        <dbReference type="Google" id="ProtNLM"/>
    </source>
</evidence>
<gene>
    <name evidence="2" type="ORF">EMIHUDRAFT_257291</name>
</gene>
<reference evidence="2" key="1">
    <citation type="submission" date="2012-07" db="EMBL/GenBank/DDBJ databases">
        <title>Genome variability drives Emilianias global distribution.</title>
        <authorList>
            <consortium name="DOE Joint Genome Institute"/>
            <person name="Read B."/>
            <person name="Kegel J."/>
            <person name="Klute M."/>
            <person name="Kuo A."/>
            <person name="Lefebvre S.C."/>
            <person name="Maumus F."/>
            <person name="Mayer C."/>
            <person name="Miller J."/>
            <person name="Allen A."/>
            <person name="Bidle K."/>
            <person name="Borodovsky M."/>
            <person name="Bowler C."/>
            <person name="Brownlee C."/>
            <person name="Claverie J.-M."/>
            <person name="Cock M."/>
            <person name="De Vargas C."/>
            <person name="Elias M."/>
            <person name="Frickenhaus S."/>
            <person name="Gladyshev V.N."/>
            <person name="Gonzalez K."/>
            <person name="Guda C."/>
            <person name="Hadaegh A."/>
            <person name="Herman E."/>
            <person name="Iglesias-Rodriguez D."/>
            <person name="Jones B."/>
            <person name="Lawson T."/>
            <person name="Leese F."/>
            <person name="Lin Y.-C."/>
            <person name="Lindquist E."/>
            <person name="Lobanov A."/>
            <person name="Lucas S."/>
            <person name="Malik S.-H.B."/>
            <person name="Marsh M.E."/>
            <person name="Mock T."/>
            <person name="Monier A."/>
            <person name="Moreau H."/>
            <person name="Mueller-Roeber B."/>
            <person name="Napier J."/>
            <person name="Ogata H."/>
            <person name="Parker M."/>
            <person name="Probert I."/>
            <person name="Quesneville H."/>
            <person name="Raines C."/>
            <person name="Rensing S."/>
            <person name="Riano-Pachon D.M."/>
            <person name="Richier S."/>
            <person name="Rokitta S."/>
            <person name="Salamov A."/>
            <person name="Sarno A.F."/>
            <person name="Schmutz J."/>
            <person name="Schroeder D."/>
            <person name="Shiraiwa Y."/>
            <person name="Soanes D.M."/>
            <person name="Valentin K."/>
            <person name="Van Der Giezen M."/>
            <person name="Van Der Peer Y."/>
            <person name="Vardi A."/>
            <person name="Verret F."/>
            <person name="Von Dassow P."/>
            <person name="Wheeler G."/>
            <person name="Williams B."/>
            <person name="Wilson W."/>
            <person name="Wolfe G."/>
            <person name="Wurch L.L."/>
            <person name="Young J."/>
            <person name="Dacks J.B."/>
            <person name="Delwiche C.F."/>
            <person name="Dyhrman S."/>
            <person name="Glockner G."/>
            <person name="John U."/>
            <person name="Richards T."/>
            <person name="Worden A.Z."/>
            <person name="Zhang X."/>
            <person name="Grigoriev I.V."/>
        </authorList>
    </citation>
    <scope>NUCLEOTIDE SEQUENCE</scope>
    <source>
        <strain evidence="2">CCMP1516</strain>
    </source>
</reference>
<dbReference type="AlphaFoldDB" id="R1DBN6"/>
<evidence type="ECO:0000256" key="1">
    <source>
        <dbReference type="PROSITE-ProRule" id="PRU00708"/>
    </source>
</evidence>
<proteinExistence type="predicted"/>
<organism evidence="2">
    <name type="scientific">Emiliania huxleyi</name>
    <name type="common">Coccolithophore</name>
    <name type="synonym">Pontosphaera huxleyi</name>
    <dbReference type="NCBI Taxonomy" id="2903"/>
    <lineage>
        <taxon>Eukaryota</taxon>
        <taxon>Haptista</taxon>
        <taxon>Haptophyta</taxon>
        <taxon>Prymnesiophyceae</taxon>
        <taxon>Isochrysidales</taxon>
        <taxon>Noelaerhabdaceae</taxon>
        <taxon>Emiliania</taxon>
    </lineage>
</organism>
<dbReference type="GeneID" id="17258106"/>
<feature type="repeat" description="PPR" evidence="1">
    <location>
        <begin position="29"/>
        <end position="63"/>
    </location>
</feature>
<name>R1DBN6_EMIHU</name>
<dbReference type="EMBL" id="KB867926">
    <property type="protein sequence ID" value="EOD11955.1"/>
    <property type="molecule type" value="Genomic_DNA"/>
</dbReference>
<dbReference type="Gene3D" id="1.25.40.10">
    <property type="entry name" value="Tetratricopeptide repeat domain"/>
    <property type="match status" value="1"/>
</dbReference>
<dbReference type="InterPro" id="IPR002885">
    <property type="entry name" value="PPR_rpt"/>
</dbReference>
<evidence type="ECO:0000313" key="2">
    <source>
        <dbReference type="EMBL" id="EOD11955.1"/>
    </source>
</evidence>
<sequence>MVQAASQVADWRGARRLLDAMGRCGMPADGPAYGHALVACARASELEAPMALLEELREAGVPPELRPLNQLIAACGRRGKWKLAS</sequence>
<accession>R1DBN6</accession>
<dbReference type="PROSITE" id="PS51375">
    <property type="entry name" value="PPR"/>
    <property type="match status" value="1"/>
</dbReference>
<dbReference type="HOGENOM" id="CLU_2534428_0_0_1"/>
<feature type="non-terminal residue" evidence="2">
    <location>
        <position position="85"/>
    </location>
</feature>
<protein>
    <recommendedName>
        <fullName evidence="3">Pentacotripeptide-repeat region of PRORP domain-containing protein</fullName>
    </recommendedName>
</protein>
<dbReference type="KEGG" id="ehx:EMIHUDRAFT_257291"/>